<dbReference type="EMBL" id="FOTK01000001">
    <property type="protein sequence ID" value="SFL11655.1"/>
    <property type="molecule type" value="Genomic_DNA"/>
</dbReference>
<keyword evidence="2" id="KW-1277">Toxin-antitoxin system</keyword>
<evidence type="ECO:0000256" key="1">
    <source>
        <dbReference type="ARBA" id="ARBA00006226"/>
    </source>
</evidence>
<name>A0A1I4F0Z1_9HYPH</name>
<dbReference type="STRING" id="582667.SAMN05192568_100131"/>
<comment type="similarity">
    <text evidence="1">Belongs to the RelE toxin family.</text>
</comment>
<proteinExistence type="inferred from homology"/>
<dbReference type="PANTHER" id="PTHR33755">
    <property type="entry name" value="TOXIN PARE1-RELATED"/>
    <property type="match status" value="1"/>
</dbReference>
<evidence type="ECO:0000256" key="2">
    <source>
        <dbReference type="ARBA" id="ARBA00022649"/>
    </source>
</evidence>
<evidence type="ECO:0000313" key="4">
    <source>
        <dbReference type="Proteomes" id="UP000199048"/>
    </source>
</evidence>
<dbReference type="InterPro" id="IPR051803">
    <property type="entry name" value="TA_system_RelE-like_toxin"/>
</dbReference>
<accession>A0A1I4F0Z1</accession>
<dbReference type="PANTHER" id="PTHR33755:SF6">
    <property type="entry name" value="PLASMID STABILIZATION SYSTEM PROTEIN"/>
    <property type="match status" value="1"/>
</dbReference>
<protein>
    <submittedName>
        <fullName evidence="3">Toxin ParE1/3/4</fullName>
    </submittedName>
</protein>
<organism evidence="3 4">
    <name type="scientific">Methylobacterium pseudosasicola</name>
    <dbReference type="NCBI Taxonomy" id="582667"/>
    <lineage>
        <taxon>Bacteria</taxon>
        <taxon>Pseudomonadati</taxon>
        <taxon>Pseudomonadota</taxon>
        <taxon>Alphaproteobacteria</taxon>
        <taxon>Hyphomicrobiales</taxon>
        <taxon>Methylobacteriaceae</taxon>
        <taxon>Methylobacterium</taxon>
    </lineage>
</organism>
<dbReference type="InterPro" id="IPR035093">
    <property type="entry name" value="RelE/ParE_toxin_dom_sf"/>
</dbReference>
<dbReference type="InterPro" id="IPR007712">
    <property type="entry name" value="RelE/ParE_toxin"/>
</dbReference>
<evidence type="ECO:0000313" key="3">
    <source>
        <dbReference type="EMBL" id="SFL11655.1"/>
    </source>
</evidence>
<gene>
    <name evidence="3" type="ORF">SAMN05192568_100131</name>
</gene>
<sequence length="112" mass="12504">MRVGAGAAVSLEVTLQAGAVADLDDLYDHIAQDSPERAIGFIRRIRGRCERLSAMPRAGRARNDLRIGLRLVAFERRVVIAYALREDRIDILRILYRGRDVDTLLGEAEGDD</sequence>
<keyword evidence="4" id="KW-1185">Reference proteome</keyword>
<reference evidence="4" key="1">
    <citation type="submission" date="2016-10" db="EMBL/GenBank/DDBJ databases">
        <authorList>
            <person name="Varghese N."/>
            <person name="Submissions S."/>
        </authorList>
    </citation>
    <scope>NUCLEOTIDE SEQUENCE [LARGE SCALE GENOMIC DNA]</scope>
    <source>
        <strain evidence="4">BL36</strain>
    </source>
</reference>
<dbReference type="Proteomes" id="UP000199048">
    <property type="component" value="Unassembled WGS sequence"/>
</dbReference>
<dbReference type="Gene3D" id="3.30.2310.20">
    <property type="entry name" value="RelE-like"/>
    <property type="match status" value="1"/>
</dbReference>
<dbReference type="AlphaFoldDB" id="A0A1I4F0Z1"/>
<dbReference type="OrthoDB" id="9814952at2"/>
<dbReference type="Pfam" id="PF05016">
    <property type="entry name" value="ParE_toxin"/>
    <property type="match status" value="1"/>
</dbReference>